<dbReference type="PANTHER" id="PTHR33734">
    <property type="entry name" value="LYSM DOMAIN-CONTAINING GPI-ANCHORED PROTEIN 2"/>
    <property type="match status" value="1"/>
</dbReference>
<keyword evidence="6" id="KW-1185">Reference proteome</keyword>
<comment type="similarity">
    <text evidence="1">Belongs to the transglycosylase Slt family.</text>
</comment>
<comment type="caution">
    <text evidence="5">The sequence shown here is derived from an EMBL/GenBank/DDBJ whole genome shotgun (WGS) entry which is preliminary data.</text>
</comment>
<dbReference type="SUPFAM" id="SSF54106">
    <property type="entry name" value="LysM domain"/>
    <property type="match status" value="2"/>
</dbReference>
<dbReference type="CDD" id="cd00118">
    <property type="entry name" value="LysM"/>
    <property type="match status" value="2"/>
</dbReference>
<dbReference type="Gene3D" id="1.10.530.10">
    <property type="match status" value="1"/>
</dbReference>
<feature type="compositionally biased region" description="Low complexity" evidence="2">
    <location>
        <begin position="449"/>
        <end position="458"/>
    </location>
</feature>
<sequence>MRIFTLLTGLVLTLGLGTVVQARQATVQDLPTVEVKDTTKVLTDTVEYIPVETDELIQDRLSCLENEIPLEFNKQVRGLIDYFTIRNRNYTRRVLGRQPVYFPMFEKHLAKHNMPDELKYLAVVESALLPKAVSSAKAVGLWQFMTPTANDFRLVQNSYLDERMDPEKSTEAACLFLKQLYRMFGSWEMALAAYNCGPGNVRKAIKRSGGKNTFWEIYPYLPRETRSYVPSFTAIVYAMNYAPEHNLKADTLRQPIAVDTILVNQPLDLKRLALQLNLSEEYIADLNPAVKHKYLPEEVKNFPLRIPADSYPFLAQNHMAILDSARYVAPVRITAPASSTMVAKAKATVHSEDSDKATYVVRRGDSLIKIARENDVTVEELKAWNQITGSTIMANQKLLVMNPANKEKEDSKQTTEPAAENTLLASADEPAGSAKQAGPNADNQPTDGAAASTAATSKTSKKAPTKRAEIENPQTIHHVQPGDTLWNISRRYNNISVDQLKKKNKLKGDDLKPGMKLIVG</sequence>
<dbReference type="SUPFAM" id="SSF53955">
    <property type="entry name" value="Lysozyme-like"/>
    <property type="match status" value="1"/>
</dbReference>
<dbReference type="RefSeq" id="WP_066624746.1">
    <property type="nucleotide sequence ID" value="NZ_JBHSYQ010000001.1"/>
</dbReference>
<feature type="domain" description="LysM" evidence="4">
    <location>
        <begin position="357"/>
        <end position="400"/>
    </location>
</feature>
<dbReference type="CDD" id="cd16894">
    <property type="entry name" value="MltD-like"/>
    <property type="match status" value="1"/>
</dbReference>
<dbReference type="Gene3D" id="3.10.350.10">
    <property type="entry name" value="LysM domain"/>
    <property type="match status" value="2"/>
</dbReference>
<dbReference type="InterPro" id="IPR018392">
    <property type="entry name" value="LysM"/>
</dbReference>
<evidence type="ECO:0000259" key="4">
    <source>
        <dbReference type="PROSITE" id="PS51782"/>
    </source>
</evidence>
<feature type="domain" description="LysM" evidence="4">
    <location>
        <begin position="475"/>
        <end position="519"/>
    </location>
</feature>
<evidence type="ECO:0000313" key="6">
    <source>
        <dbReference type="Proteomes" id="UP001596405"/>
    </source>
</evidence>
<dbReference type="PANTHER" id="PTHR33734:SF22">
    <property type="entry name" value="MEMBRANE-BOUND LYTIC MUREIN TRANSGLYCOSYLASE D"/>
    <property type="match status" value="1"/>
</dbReference>
<feature type="signal peptide" evidence="3">
    <location>
        <begin position="1"/>
        <end position="22"/>
    </location>
</feature>
<name>A0ABW2DDR0_9BACT</name>
<evidence type="ECO:0000256" key="3">
    <source>
        <dbReference type="SAM" id="SignalP"/>
    </source>
</evidence>
<dbReference type="Pfam" id="PF01464">
    <property type="entry name" value="SLT"/>
    <property type="match status" value="1"/>
</dbReference>
<organism evidence="5 6">
    <name type="scientific">Rufibacter roseus</name>
    <dbReference type="NCBI Taxonomy" id="1567108"/>
    <lineage>
        <taxon>Bacteria</taxon>
        <taxon>Pseudomonadati</taxon>
        <taxon>Bacteroidota</taxon>
        <taxon>Cytophagia</taxon>
        <taxon>Cytophagales</taxon>
        <taxon>Hymenobacteraceae</taxon>
        <taxon>Rufibacter</taxon>
    </lineage>
</organism>
<reference evidence="6" key="1">
    <citation type="journal article" date="2019" name="Int. J. Syst. Evol. Microbiol.">
        <title>The Global Catalogue of Microorganisms (GCM) 10K type strain sequencing project: providing services to taxonomists for standard genome sequencing and annotation.</title>
        <authorList>
            <consortium name="The Broad Institute Genomics Platform"/>
            <consortium name="The Broad Institute Genome Sequencing Center for Infectious Disease"/>
            <person name="Wu L."/>
            <person name="Ma J."/>
        </authorList>
    </citation>
    <scope>NUCLEOTIDE SEQUENCE [LARGE SCALE GENOMIC DNA]</scope>
    <source>
        <strain evidence="6">CGMCC 4.7393</strain>
    </source>
</reference>
<feature type="region of interest" description="Disordered" evidence="2">
    <location>
        <begin position="430"/>
        <end position="469"/>
    </location>
</feature>
<protein>
    <submittedName>
        <fullName evidence="5">Transglycosylase SLT domain-containing protein</fullName>
    </submittedName>
</protein>
<dbReference type="PROSITE" id="PS00922">
    <property type="entry name" value="TRANSGLYCOSYLASE"/>
    <property type="match status" value="1"/>
</dbReference>
<dbReference type="Proteomes" id="UP001596405">
    <property type="component" value="Unassembled WGS sequence"/>
</dbReference>
<keyword evidence="3" id="KW-0732">Signal</keyword>
<dbReference type="EMBL" id="JBHSYQ010000001">
    <property type="protein sequence ID" value="MFC6995995.1"/>
    <property type="molecule type" value="Genomic_DNA"/>
</dbReference>
<dbReference type="InterPro" id="IPR023346">
    <property type="entry name" value="Lysozyme-like_dom_sf"/>
</dbReference>
<accession>A0ABW2DDR0</accession>
<dbReference type="Pfam" id="PF01476">
    <property type="entry name" value="LysM"/>
    <property type="match status" value="2"/>
</dbReference>
<feature type="chain" id="PRO_5047068795" evidence="3">
    <location>
        <begin position="23"/>
        <end position="520"/>
    </location>
</feature>
<evidence type="ECO:0000256" key="1">
    <source>
        <dbReference type="ARBA" id="ARBA00007734"/>
    </source>
</evidence>
<dbReference type="SMART" id="SM00257">
    <property type="entry name" value="LysM"/>
    <property type="match status" value="2"/>
</dbReference>
<dbReference type="InterPro" id="IPR000189">
    <property type="entry name" value="Transglyc_AS"/>
</dbReference>
<dbReference type="InterPro" id="IPR036779">
    <property type="entry name" value="LysM_dom_sf"/>
</dbReference>
<dbReference type="PROSITE" id="PS51782">
    <property type="entry name" value="LYSM"/>
    <property type="match status" value="2"/>
</dbReference>
<dbReference type="InterPro" id="IPR008258">
    <property type="entry name" value="Transglycosylase_SLT_dom_1"/>
</dbReference>
<evidence type="ECO:0000313" key="5">
    <source>
        <dbReference type="EMBL" id="MFC6995995.1"/>
    </source>
</evidence>
<proteinExistence type="inferred from homology"/>
<gene>
    <name evidence="5" type="ORF">ACFQHR_00080</name>
</gene>
<evidence type="ECO:0000256" key="2">
    <source>
        <dbReference type="SAM" id="MobiDB-lite"/>
    </source>
</evidence>